<dbReference type="GO" id="GO:0008270">
    <property type="term" value="F:zinc ion binding"/>
    <property type="evidence" value="ECO:0007669"/>
    <property type="project" value="UniProtKB-KW"/>
</dbReference>
<dbReference type="SUPFAM" id="SSF90209">
    <property type="entry name" value="Ran binding protein zinc finger-like"/>
    <property type="match status" value="1"/>
</dbReference>
<dbReference type="PROSITE" id="PS01358">
    <property type="entry name" value="ZF_RANBP2_1"/>
    <property type="match status" value="3"/>
</dbReference>
<dbReference type="PANTHER" id="PTHR13367">
    <property type="entry name" value="UBIQUITIN THIOESTERASE"/>
    <property type="match status" value="1"/>
</dbReference>
<dbReference type="Pfam" id="PF18418">
    <property type="entry name" value="AnkUBD"/>
    <property type="match status" value="1"/>
</dbReference>
<evidence type="ECO:0000256" key="5">
    <source>
        <dbReference type="ARBA" id="ARBA00022687"/>
    </source>
</evidence>
<organism evidence="13 14">
    <name type="scientific">Lepeophtheirus salmonis</name>
    <name type="common">Salmon louse</name>
    <name type="synonym">Caligus salmonis</name>
    <dbReference type="NCBI Taxonomy" id="72036"/>
    <lineage>
        <taxon>Eukaryota</taxon>
        <taxon>Metazoa</taxon>
        <taxon>Ecdysozoa</taxon>
        <taxon>Arthropoda</taxon>
        <taxon>Crustacea</taxon>
        <taxon>Multicrustacea</taxon>
        <taxon>Hexanauplia</taxon>
        <taxon>Copepoda</taxon>
        <taxon>Siphonostomatoida</taxon>
        <taxon>Caligidae</taxon>
        <taxon>Lepeophtheirus</taxon>
    </lineage>
</organism>
<dbReference type="GO" id="GO:0004843">
    <property type="term" value="F:cysteine-type deubiquitinase activity"/>
    <property type="evidence" value="ECO:0007669"/>
    <property type="project" value="UniProtKB-EC"/>
</dbReference>
<dbReference type="PROSITE" id="PS50199">
    <property type="entry name" value="ZF_RANBP2_2"/>
    <property type="match status" value="3"/>
</dbReference>
<keyword evidence="9 13" id="KW-0378">Hydrolase</keyword>
<feature type="region of interest" description="Disordered" evidence="12">
    <location>
        <begin position="693"/>
        <end position="753"/>
    </location>
</feature>
<dbReference type="GO" id="GO:0007010">
    <property type="term" value="P:cytoskeleton organization"/>
    <property type="evidence" value="ECO:0007669"/>
    <property type="project" value="TreeGrafter"/>
</dbReference>
<dbReference type="InterPro" id="IPR041294">
    <property type="entry name" value="AnkUBD"/>
</dbReference>
<dbReference type="SMART" id="SM00547">
    <property type="entry name" value="ZnF_RBZ"/>
    <property type="match status" value="3"/>
</dbReference>
<keyword evidence="5" id="KW-0879">Wnt signaling pathway</keyword>
<dbReference type="InterPro" id="IPR001876">
    <property type="entry name" value="Znf_RanBP2"/>
</dbReference>
<gene>
    <name evidence="13" type="ORF">LSAA_2335</name>
</gene>
<dbReference type="Pfam" id="PF00641">
    <property type="entry name" value="Zn_ribbon_RanBP"/>
    <property type="match status" value="1"/>
</dbReference>
<keyword evidence="10" id="KW-0788">Thiol protease</keyword>
<dbReference type="Proteomes" id="UP000675881">
    <property type="component" value="Chromosome 10"/>
</dbReference>
<evidence type="ECO:0000256" key="8">
    <source>
        <dbReference type="ARBA" id="ARBA00022786"/>
    </source>
</evidence>
<feature type="compositionally biased region" description="Low complexity" evidence="12">
    <location>
        <begin position="697"/>
        <end position="715"/>
    </location>
</feature>
<evidence type="ECO:0000313" key="14">
    <source>
        <dbReference type="Proteomes" id="UP000675881"/>
    </source>
</evidence>
<dbReference type="GO" id="GO:0005737">
    <property type="term" value="C:cytoplasm"/>
    <property type="evidence" value="ECO:0007669"/>
    <property type="project" value="TreeGrafter"/>
</dbReference>
<evidence type="ECO:0000256" key="9">
    <source>
        <dbReference type="ARBA" id="ARBA00022801"/>
    </source>
</evidence>
<dbReference type="AlphaFoldDB" id="A0A7R8CHT9"/>
<evidence type="ECO:0000256" key="7">
    <source>
        <dbReference type="ARBA" id="ARBA00022771"/>
    </source>
</evidence>
<dbReference type="EC" id="3.4.19.12" evidence="3"/>
<dbReference type="EMBL" id="HG994589">
    <property type="protein sequence ID" value="CAF2794363.1"/>
    <property type="molecule type" value="Genomic_DNA"/>
</dbReference>
<dbReference type="Gene3D" id="1.25.40.560">
    <property type="match status" value="1"/>
</dbReference>
<dbReference type="GO" id="GO:0016477">
    <property type="term" value="P:cell migration"/>
    <property type="evidence" value="ECO:0007669"/>
    <property type="project" value="TreeGrafter"/>
</dbReference>
<evidence type="ECO:0000256" key="12">
    <source>
        <dbReference type="SAM" id="MobiDB-lite"/>
    </source>
</evidence>
<evidence type="ECO:0000256" key="10">
    <source>
        <dbReference type="ARBA" id="ARBA00022807"/>
    </source>
</evidence>
<dbReference type="GO" id="GO:0005634">
    <property type="term" value="C:nucleus"/>
    <property type="evidence" value="ECO:0007669"/>
    <property type="project" value="TreeGrafter"/>
</dbReference>
<keyword evidence="7" id="KW-0863">Zinc-finger</keyword>
<reference evidence="13" key="1">
    <citation type="submission" date="2021-02" db="EMBL/GenBank/DDBJ databases">
        <authorList>
            <person name="Bekaert M."/>
        </authorList>
    </citation>
    <scope>NUCLEOTIDE SEQUENCE</scope>
    <source>
        <strain evidence="13">IoA-00</strain>
    </source>
</reference>
<dbReference type="GO" id="GO:0030177">
    <property type="term" value="P:positive regulation of Wnt signaling pathway"/>
    <property type="evidence" value="ECO:0007669"/>
    <property type="project" value="TreeGrafter"/>
</dbReference>
<dbReference type="PROSITE" id="PS50802">
    <property type="entry name" value="OTU"/>
    <property type="match status" value="1"/>
</dbReference>
<comment type="catalytic activity">
    <reaction evidence="1">
        <text>Thiol-dependent hydrolysis of ester, thioester, amide, peptide and isopeptide bonds formed by the C-terminal Gly of ubiquitin (a 76-residue protein attached to proteins as an intracellular targeting signal).</text>
        <dbReference type="EC" id="3.4.19.12"/>
    </reaction>
</comment>
<dbReference type="GO" id="GO:0016055">
    <property type="term" value="P:Wnt signaling pathway"/>
    <property type="evidence" value="ECO:0007669"/>
    <property type="project" value="UniProtKB-KW"/>
</dbReference>
<evidence type="ECO:0000313" key="13">
    <source>
        <dbReference type="EMBL" id="CAF2794363.1"/>
    </source>
</evidence>
<evidence type="ECO:0000256" key="1">
    <source>
        <dbReference type="ARBA" id="ARBA00000707"/>
    </source>
</evidence>
<dbReference type="Gene3D" id="4.10.1060.10">
    <property type="entry name" value="Zinc finger, RanBP2-type"/>
    <property type="match status" value="2"/>
</dbReference>
<dbReference type="InterPro" id="IPR036443">
    <property type="entry name" value="Znf_RanBP2_sf"/>
</dbReference>
<name>A0A7R8CHT9_LEPSM</name>
<dbReference type="Gene3D" id="2.30.30.380">
    <property type="entry name" value="Zn-finger domain of Sec23/24"/>
    <property type="match status" value="1"/>
</dbReference>
<dbReference type="GO" id="GO:1990168">
    <property type="term" value="P:protein K33-linked deubiquitination"/>
    <property type="evidence" value="ECO:0007669"/>
    <property type="project" value="TreeGrafter"/>
</dbReference>
<keyword evidence="11" id="KW-0862">Zinc</keyword>
<comment type="similarity">
    <text evidence="2">Belongs to the peptidase C64 family.</text>
</comment>
<accession>A0A7R8CHT9</accession>
<dbReference type="OrthoDB" id="6275030at2759"/>
<dbReference type="Pfam" id="PF02338">
    <property type="entry name" value="OTU"/>
    <property type="match status" value="1"/>
</dbReference>
<protein>
    <recommendedName>
        <fullName evidence="3">ubiquitinyl hydrolase 1</fullName>
        <ecNumber evidence="3">3.4.19.12</ecNumber>
    </recommendedName>
</protein>
<evidence type="ECO:0000256" key="6">
    <source>
        <dbReference type="ARBA" id="ARBA00022723"/>
    </source>
</evidence>
<keyword evidence="4" id="KW-0645">Protease</keyword>
<dbReference type="InterPro" id="IPR003323">
    <property type="entry name" value="OTU_dom"/>
</dbReference>
<dbReference type="GO" id="GO:0071947">
    <property type="term" value="P:protein deubiquitination involved in ubiquitin-dependent protein catabolic process"/>
    <property type="evidence" value="ECO:0007669"/>
    <property type="project" value="TreeGrafter"/>
</dbReference>
<keyword evidence="14" id="KW-1185">Reference proteome</keyword>
<proteinExistence type="inferred from homology"/>
<dbReference type="PANTHER" id="PTHR13367:SF28">
    <property type="entry name" value="UBIQUITIN THIOESTERASE ZRANB1"/>
    <property type="match status" value="1"/>
</dbReference>
<keyword evidence="6" id="KW-0479">Metal-binding</keyword>
<evidence type="ECO:0000256" key="4">
    <source>
        <dbReference type="ARBA" id="ARBA00022670"/>
    </source>
</evidence>
<keyword evidence="8" id="KW-0833">Ubl conjugation pathway</keyword>
<sequence>MKSFTHFGKVSSALVLEGRDKYKMQDGRSSHSEETEELNHSCKKWSCNLCTYENWKSSTKCVMCHHNKCEGNFINTSATKSGSSSLRRIKSPNGDIHKLNNQNNQGAMATSWEVTSQANNNCNEKWSCYLCTYSNWPRSLRCVQCLTTRVKSSSSPLPTQQSSATSSMNVITDELLHISINKNNQYNKTTPSSMGAVSRFALDNERNCQKSPIIPSSPPPSCSILEGSTRKWICSVCTFENWPRTLHCTLCDSVKRRSSSRKERSLSPTIGASNNNFDYEKRLRQLRRRMRESDRSWLTACMGIVEGDMIPVEAYLNGGGDPTRKLTNPEVALLNRGNLYEAGHTLVHLAIKCHREEMLATLLSNLKGSPASGAKCVPSYVAPDLGAAIRRHIASAIRQRKGSFPCYYINEWATYSLPPEIDDLPPVLQEQLYSEIMDRDAQKELEEGFIINWNPDLQIKLGSRLHALWNRSADNTLRKAMSDSLHEAGHIFYPRWKEWETQQALELDFTLVESQWEEDWSVLLNLASQPGAALEQLHVFTLAHVLKRPIIIYGVKYVKSWRGENLGYARFEGVYLPLFLEPSACSQPEISVSKSTLGAGIEDLGEHHDEKSTFLPLMTYDRKLLPVHFLRQDEIGREEVILRQWMDVCRVNFDPDLLVARQRIRKPPLLVAQMTEEWLNHYRKLAQSARAPFSVASRHGNSSPGGSSSGAVMSSGSGGNVTSPSKVATKHRGSPGLSTNQGGYSSDGDSDEE</sequence>
<evidence type="ECO:0000256" key="11">
    <source>
        <dbReference type="ARBA" id="ARBA00022833"/>
    </source>
</evidence>
<evidence type="ECO:0000256" key="2">
    <source>
        <dbReference type="ARBA" id="ARBA00005865"/>
    </source>
</evidence>
<evidence type="ECO:0000256" key="3">
    <source>
        <dbReference type="ARBA" id="ARBA00012759"/>
    </source>
</evidence>
<dbReference type="GO" id="GO:0070530">
    <property type="term" value="F:K63-linked polyubiquitin modification-dependent protein binding"/>
    <property type="evidence" value="ECO:0007669"/>
    <property type="project" value="TreeGrafter"/>
</dbReference>
<dbReference type="InterPro" id="IPR051346">
    <property type="entry name" value="OTU_Deubiquitinase"/>
</dbReference>
<dbReference type="GO" id="GO:0035523">
    <property type="term" value="P:protein K29-linked deubiquitination"/>
    <property type="evidence" value="ECO:0007669"/>
    <property type="project" value="TreeGrafter"/>
</dbReference>